<reference evidence="2 3" key="1">
    <citation type="submission" date="2017-11" db="EMBL/GenBank/DDBJ databases">
        <title>Complete genome of a free-living desiccation-tolerant cyanobacterium and its photosynthetic adaptation to extreme terrestrial habitat.</title>
        <authorList>
            <person name="Shang J."/>
        </authorList>
    </citation>
    <scope>NUCLEOTIDE SEQUENCE [LARGE SCALE GENOMIC DNA]</scope>
    <source>
        <strain evidence="2 3">CCNUN1</strain>
    </source>
</reference>
<accession>A0A2K8SKY7</accession>
<evidence type="ECO:0000256" key="1">
    <source>
        <dbReference type="SAM" id="MobiDB-lite"/>
    </source>
</evidence>
<dbReference type="EMBL" id="CP024785">
    <property type="protein sequence ID" value="AUB36134.1"/>
    <property type="molecule type" value="Genomic_DNA"/>
</dbReference>
<dbReference type="KEGG" id="nfl:COO91_02035"/>
<dbReference type="InterPro" id="IPR027417">
    <property type="entry name" value="P-loop_NTPase"/>
</dbReference>
<dbReference type="Pfam" id="PF03237">
    <property type="entry name" value="Terminase_6N"/>
    <property type="match status" value="1"/>
</dbReference>
<proteinExistence type="predicted"/>
<evidence type="ECO:0000313" key="2">
    <source>
        <dbReference type="EMBL" id="AUB36134.1"/>
    </source>
</evidence>
<keyword evidence="3" id="KW-1185">Reference proteome</keyword>
<dbReference type="Gene3D" id="3.40.50.300">
    <property type="entry name" value="P-loop containing nucleotide triphosphate hydrolases"/>
    <property type="match status" value="1"/>
</dbReference>
<gene>
    <name evidence="2" type="ORF">COO91_02035</name>
</gene>
<organism evidence="2 3">
    <name type="scientific">Nostoc flagelliforme CCNUN1</name>
    <dbReference type="NCBI Taxonomy" id="2038116"/>
    <lineage>
        <taxon>Bacteria</taxon>
        <taxon>Bacillati</taxon>
        <taxon>Cyanobacteriota</taxon>
        <taxon>Cyanophyceae</taxon>
        <taxon>Nostocales</taxon>
        <taxon>Nostocaceae</taxon>
        <taxon>Nostoc</taxon>
    </lineage>
</organism>
<dbReference type="Proteomes" id="UP000232003">
    <property type="component" value="Chromosome"/>
</dbReference>
<protein>
    <submittedName>
        <fullName evidence="2">Phage terminase large subunit</fullName>
    </submittedName>
</protein>
<dbReference type="AlphaFoldDB" id="A0A2K8SKY7"/>
<evidence type="ECO:0000313" key="3">
    <source>
        <dbReference type="Proteomes" id="UP000232003"/>
    </source>
</evidence>
<sequence length="365" mass="41025">MEWLFPSGAKVGFAHLGHENDKFKYQGSQIPLLCFDELTHFSESAFFYMLSRNRSTSGVKPYMRGTTNPDADSWIAKYIDWWIDTEGFPLPERSGVVRWFIRKSGELIWANDPDTLRDRYGLSPKSFTFVASNIYDNQILLAKDPDYLSNLQALHPIDQARLLGGNWKVKPESGKVFNRTWYEIVDEVPEGGMTVRFWDLAATEKTTACFTSGTKMRCFPPSDAWYGDTFFVMDNIMQQIGPAGGDDLIIKTAAQDGRICKVRWELEGGSSGIRDEAHLKKLLQGFDAKGVAPMGDKVKRAKPFATDSYHGKVKLLRGAWNDSYLGYLQDFPDGPVKDPIDSSSGAHASLTEPTGPKSRIGKYRT</sequence>
<name>A0A2K8SKY7_9NOSO</name>
<feature type="region of interest" description="Disordered" evidence="1">
    <location>
        <begin position="336"/>
        <end position="365"/>
    </location>
</feature>